<evidence type="ECO:0000313" key="5">
    <source>
        <dbReference type="Proteomes" id="UP000693672"/>
    </source>
</evidence>
<keyword evidence="2" id="KW-0812">Transmembrane</keyword>
<sequence>MKAYAFLLLALLFGAVSAAPSAYAEQAVDPSATNPTNADQVSFSKTIMSHSFERTLHSHSRGPAPLTDPAGITGGRWGATGDEPVVFRAAAATGTGRGWGWIGLLGLFGLLGLRRRAERS</sequence>
<proteinExistence type="predicted"/>
<evidence type="ECO:0000256" key="3">
    <source>
        <dbReference type="SAM" id="SignalP"/>
    </source>
</evidence>
<dbReference type="NCBIfam" id="NF038039">
    <property type="entry name" value="WGxxGxxG-CTERM"/>
    <property type="match status" value="1"/>
</dbReference>
<dbReference type="Proteomes" id="UP000693672">
    <property type="component" value="Unassembled WGS sequence"/>
</dbReference>
<gene>
    <name evidence="4" type="ORF">PAESOLCIP111_04819</name>
</gene>
<feature type="signal peptide" evidence="3">
    <location>
        <begin position="1"/>
        <end position="18"/>
    </location>
</feature>
<feature type="chain" id="PRO_5038711968" description="MYXO-CTERM domain-containing protein" evidence="3">
    <location>
        <begin position="19"/>
        <end position="120"/>
    </location>
</feature>
<keyword evidence="2" id="KW-0472">Membrane</keyword>
<dbReference type="RefSeq" id="WP_218094532.1">
    <property type="nucleotide sequence ID" value="NZ_CAJVAS010000029.1"/>
</dbReference>
<evidence type="ECO:0008006" key="6">
    <source>
        <dbReference type="Google" id="ProtNLM"/>
    </source>
</evidence>
<keyword evidence="5" id="KW-1185">Reference proteome</keyword>
<feature type="transmembrane region" description="Helical" evidence="2">
    <location>
        <begin position="98"/>
        <end position="114"/>
    </location>
</feature>
<name>A0A916K6C3_9BACL</name>
<evidence type="ECO:0000256" key="1">
    <source>
        <dbReference type="SAM" id="MobiDB-lite"/>
    </source>
</evidence>
<comment type="caution">
    <text evidence="4">The sequence shown here is derived from an EMBL/GenBank/DDBJ whole genome shotgun (WGS) entry which is preliminary data.</text>
</comment>
<dbReference type="NCBIfam" id="NF041742">
    <property type="entry name" value="WGxxGxxG_fam"/>
    <property type="match status" value="1"/>
</dbReference>
<feature type="region of interest" description="Disordered" evidence="1">
    <location>
        <begin position="57"/>
        <end position="77"/>
    </location>
</feature>
<keyword evidence="2" id="KW-1133">Transmembrane helix</keyword>
<evidence type="ECO:0000313" key="4">
    <source>
        <dbReference type="EMBL" id="CAG7644819.1"/>
    </source>
</evidence>
<evidence type="ECO:0000256" key="2">
    <source>
        <dbReference type="SAM" id="Phobius"/>
    </source>
</evidence>
<organism evidence="4 5">
    <name type="scientific">Paenibacillus solanacearum</name>
    <dbReference type="NCBI Taxonomy" id="2048548"/>
    <lineage>
        <taxon>Bacteria</taxon>
        <taxon>Bacillati</taxon>
        <taxon>Bacillota</taxon>
        <taxon>Bacilli</taxon>
        <taxon>Bacillales</taxon>
        <taxon>Paenibacillaceae</taxon>
        <taxon>Paenibacillus</taxon>
    </lineage>
</organism>
<dbReference type="EMBL" id="CAJVAS010000029">
    <property type="protein sequence ID" value="CAG7644819.1"/>
    <property type="molecule type" value="Genomic_DNA"/>
</dbReference>
<reference evidence="4" key="1">
    <citation type="submission" date="2021-06" db="EMBL/GenBank/DDBJ databases">
        <authorList>
            <person name="Criscuolo A."/>
        </authorList>
    </citation>
    <scope>NUCLEOTIDE SEQUENCE</scope>
    <source>
        <strain evidence="4">CIP111600</strain>
    </source>
</reference>
<accession>A0A916K6C3</accession>
<dbReference type="AlphaFoldDB" id="A0A916K6C3"/>
<protein>
    <recommendedName>
        <fullName evidence="6">MYXO-CTERM domain-containing protein</fullName>
    </recommendedName>
</protein>
<keyword evidence="3" id="KW-0732">Signal</keyword>